<name>A0A1I4W8X1_9NEIS</name>
<accession>A0A1I4W8X1</accession>
<evidence type="ECO:0000313" key="5">
    <source>
        <dbReference type="EMBL" id="SFN10131.1"/>
    </source>
</evidence>
<evidence type="ECO:0000256" key="1">
    <source>
        <dbReference type="ARBA" id="ARBA00012528"/>
    </source>
</evidence>
<evidence type="ECO:0000259" key="4">
    <source>
        <dbReference type="PROSITE" id="PS50887"/>
    </source>
</evidence>
<dbReference type="SMART" id="SM00267">
    <property type="entry name" value="GGDEF"/>
    <property type="match status" value="1"/>
</dbReference>
<feature type="transmembrane region" description="Helical" evidence="3">
    <location>
        <begin position="39"/>
        <end position="59"/>
    </location>
</feature>
<dbReference type="Pfam" id="PF00990">
    <property type="entry name" value="GGDEF"/>
    <property type="match status" value="1"/>
</dbReference>
<feature type="transmembrane region" description="Helical" evidence="3">
    <location>
        <begin position="122"/>
        <end position="144"/>
    </location>
</feature>
<dbReference type="InterPro" id="IPR043128">
    <property type="entry name" value="Rev_trsase/Diguanyl_cyclase"/>
</dbReference>
<sequence length="385" mass="42146">MTFILDPRTVVLMGIFIGAIASMALHVLLVSVNRPSPGLRWWSAGLYLMTSGMVGFVLRDLAPDWITYGLSTAALLGGHAAIWIGLRRYTATQGPRDLLLLPVGPLAGLLTLWMFYAGASYLARVVVFSLFFSGISLLCAATCLKVCPSGSIGRKTCGHLHLVMIAISLLRVVLLMGESGGGLLTAQWSNLAVFALTLAAILCSSFCFLLMNSEWLLQQLEHAASHDDLTGILNRRAFLAQALHRLEEARRLNVPLSLVMLDIDHFKQINDSHGHQAGDMALKKIAQTILEATRNYDLVARVGGEEFMVLLPHTDLDSARAWSERIRQLIGQLSLQYAGQHLSVAASFGVTQFVREDSRLDMLMSRADRALYVAKESGRNRVCVG</sequence>
<protein>
    <recommendedName>
        <fullName evidence="1">diguanylate cyclase</fullName>
        <ecNumber evidence="1">2.7.7.65</ecNumber>
    </recommendedName>
</protein>
<reference evidence="6" key="1">
    <citation type="submission" date="2016-10" db="EMBL/GenBank/DDBJ databases">
        <authorList>
            <person name="Varghese N."/>
            <person name="Submissions S."/>
        </authorList>
    </citation>
    <scope>NUCLEOTIDE SEQUENCE [LARGE SCALE GENOMIC DNA]</scope>
    <source>
        <strain evidence="6">DSM 6150</strain>
    </source>
</reference>
<dbReference type="FunFam" id="3.30.70.270:FF:000001">
    <property type="entry name" value="Diguanylate cyclase domain protein"/>
    <property type="match status" value="1"/>
</dbReference>
<feature type="transmembrane region" description="Helical" evidence="3">
    <location>
        <begin position="65"/>
        <end position="86"/>
    </location>
</feature>
<feature type="transmembrane region" description="Helical" evidence="3">
    <location>
        <begin position="188"/>
        <end position="211"/>
    </location>
</feature>
<proteinExistence type="predicted"/>
<dbReference type="SUPFAM" id="SSF55073">
    <property type="entry name" value="Nucleotide cyclase"/>
    <property type="match status" value="1"/>
</dbReference>
<dbReference type="Gene3D" id="3.30.70.270">
    <property type="match status" value="1"/>
</dbReference>
<dbReference type="RefSeq" id="WP_091190981.1">
    <property type="nucleotide sequence ID" value="NZ_FOVE01000003.1"/>
</dbReference>
<keyword evidence="3" id="KW-1133">Transmembrane helix</keyword>
<dbReference type="EC" id="2.7.7.65" evidence="1"/>
<comment type="catalytic activity">
    <reaction evidence="2">
        <text>2 GTP = 3',3'-c-di-GMP + 2 diphosphate</text>
        <dbReference type="Rhea" id="RHEA:24898"/>
        <dbReference type="ChEBI" id="CHEBI:33019"/>
        <dbReference type="ChEBI" id="CHEBI:37565"/>
        <dbReference type="ChEBI" id="CHEBI:58805"/>
        <dbReference type="EC" id="2.7.7.65"/>
    </reaction>
</comment>
<dbReference type="OrthoDB" id="9813903at2"/>
<evidence type="ECO:0000256" key="3">
    <source>
        <dbReference type="SAM" id="Phobius"/>
    </source>
</evidence>
<dbReference type="GO" id="GO:0052621">
    <property type="term" value="F:diguanylate cyclase activity"/>
    <property type="evidence" value="ECO:0007669"/>
    <property type="project" value="UniProtKB-EC"/>
</dbReference>
<feature type="transmembrane region" description="Helical" evidence="3">
    <location>
        <begin position="98"/>
        <end position="116"/>
    </location>
</feature>
<dbReference type="InterPro" id="IPR000160">
    <property type="entry name" value="GGDEF_dom"/>
</dbReference>
<evidence type="ECO:0000256" key="2">
    <source>
        <dbReference type="ARBA" id="ARBA00034247"/>
    </source>
</evidence>
<gene>
    <name evidence="5" type="ORF">SAMN05660284_00510</name>
</gene>
<keyword evidence="3" id="KW-0472">Membrane</keyword>
<dbReference type="Proteomes" id="UP000242869">
    <property type="component" value="Unassembled WGS sequence"/>
</dbReference>
<feature type="domain" description="GGDEF" evidence="4">
    <location>
        <begin position="254"/>
        <end position="385"/>
    </location>
</feature>
<dbReference type="EMBL" id="FOVE01000003">
    <property type="protein sequence ID" value="SFN10131.1"/>
    <property type="molecule type" value="Genomic_DNA"/>
</dbReference>
<dbReference type="NCBIfam" id="TIGR00254">
    <property type="entry name" value="GGDEF"/>
    <property type="match status" value="1"/>
</dbReference>
<evidence type="ECO:0000313" key="6">
    <source>
        <dbReference type="Proteomes" id="UP000242869"/>
    </source>
</evidence>
<dbReference type="PANTHER" id="PTHR45138:SF9">
    <property type="entry name" value="DIGUANYLATE CYCLASE DGCM-RELATED"/>
    <property type="match status" value="1"/>
</dbReference>
<dbReference type="AlphaFoldDB" id="A0A1I4W8X1"/>
<keyword evidence="3" id="KW-0812">Transmembrane</keyword>
<dbReference type="InterPro" id="IPR050469">
    <property type="entry name" value="Diguanylate_Cyclase"/>
</dbReference>
<dbReference type="PROSITE" id="PS50887">
    <property type="entry name" value="GGDEF"/>
    <property type="match status" value="1"/>
</dbReference>
<dbReference type="PANTHER" id="PTHR45138">
    <property type="entry name" value="REGULATORY COMPONENTS OF SENSORY TRANSDUCTION SYSTEM"/>
    <property type="match status" value="1"/>
</dbReference>
<feature type="transmembrane region" description="Helical" evidence="3">
    <location>
        <begin position="156"/>
        <end position="176"/>
    </location>
</feature>
<organism evidence="5 6">
    <name type="scientific">Formivibrio citricus</name>
    <dbReference type="NCBI Taxonomy" id="83765"/>
    <lineage>
        <taxon>Bacteria</taxon>
        <taxon>Pseudomonadati</taxon>
        <taxon>Pseudomonadota</taxon>
        <taxon>Betaproteobacteria</taxon>
        <taxon>Neisseriales</taxon>
        <taxon>Chitinibacteraceae</taxon>
        <taxon>Formivibrio</taxon>
    </lineage>
</organism>
<dbReference type="STRING" id="83765.SAMN05660284_00510"/>
<keyword evidence="6" id="KW-1185">Reference proteome</keyword>
<feature type="transmembrane region" description="Helical" evidence="3">
    <location>
        <begin position="12"/>
        <end position="32"/>
    </location>
</feature>
<dbReference type="CDD" id="cd01949">
    <property type="entry name" value="GGDEF"/>
    <property type="match status" value="1"/>
</dbReference>
<dbReference type="InterPro" id="IPR029787">
    <property type="entry name" value="Nucleotide_cyclase"/>
</dbReference>